<accession>A0A7Y0SJS6</accession>
<organism evidence="1 2">
    <name type="scientific">Vibrio parahaemolyticus</name>
    <dbReference type="NCBI Taxonomy" id="670"/>
    <lineage>
        <taxon>Bacteria</taxon>
        <taxon>Pseudomonadati</taxon>
        <taxon>Pseudomonadota</taxon>
        <taxon>Gammaproteobacteria</taxon>
        <taxon>Vibrionales</taxon>
        <taxon>Vibrionaceae</taxon>
        <taxon>Vibrio</taxon>
    </lineage>
</organism>
<dbReference type="AlphaFoldDB" id="A0A7Y0SJS6"/>
<dbReference type="EMBL" id="JABCLB010002162">
    <property type="protein sequence ID" value="NMU84795.1"/>
    <property type="molecule type" value="Genomic_DNA"/>
</dbReference>
<proteinExistence type="predicted"/>
<evidence type="ECO:0000313" key="2">
    <source>
        <dbReference type="Proteomes" id="UP000518904"/>
    </source>
</evidence>
<dbReference type="GO" id="GO:0008233">
    <property type="term" value="F:peptidase activity"/>
    <property type="evidence" value="ECO:0007669"/>
    <property type="project" value="UniProtKB-KW"/>
</dbReference>
<comment type="caution">
    <text evidence="1">The sequence shown here is derived from an EMBL/GenBank/DDBJ whole genome shotgun (WGS) entry which is preliminary data.</text>
</comment>
<gene>
    <name evidence="1" type="ORF">HKB16_18210</name>
</gene>
<keyword evidence="1" id="KW-0645">Protease</keyword>
<sequence>SFVESKNSSLPLDPRELGGFLSLSGIPRNSLIGQNLFFSSLVYRYKWFDNDFGLFEAPVYLGASVEYGGVWSDNDLKLNEAPLYNAGSIFFGVDSPIGPIMLAYGRTEQDLDAVYLIVGTSFN</sequence>
<dbReference type="GO" id="GO:0006508">
    <property type="term" value="P:proteolysis"/>
    <property type="evidence" value="ECO:0007669"/>
    <property type="project" value="UniProtKB-KW"/>
</dbReference>
<keyword evidence="1" id="KW-0378">Hydrolase</keyword>
<protein>
    <submittedName>
        <fullName evidence="1">Serine protease</fullName>
    </submittedName>
</protein>
<evidence type="ECO:0000313" key="1">
    <source>
        <dbReference type="EMBL" id="NMU84795.1"/>
    </source>
</evidence>
<name>A0A7Y0SJS6_VIBPH</name>
<feature type="non-terminal residue" evidence="1">
    <location>
        <position position="1"/>
    </location>
</feature>
<reference evidence="1 2" key="1">
    <citation type="submission" date="2020-04" db="EMBL/GenBank/DDBJ databases">
        <title>Whole-genome sequencing of Vibrio spp. from China reveals different genetic environments of blaCTX-M-14 among diverse lineages.</title>
        <authorList>
            <person name="Zheng Z."/>
            <person name="Ye L."/>
            <person name="Chen S."/>
        </authorList>
    </citation>
    <scope>NUCLEOTIDE SEQUENCE [LARGE SCALE GENOMIC DNA]</scope>
    <source>
        <strain evidence="1 2">Vb0551</strain>
    </source>
</reference>
<dbReference type="Proteomes" id="UP000518904">
    <property type="component" value="Unassembled WGS sequence"/>
</dbReference>